<keyword evidence="3" id="KW-1185">Reference proteome</keyword>
<evidence type="ECO:0000313" key="3">
    <source>
        <dbReference type="Proteomes" id="UP000266723"/>
    </source>
</evidence>
<feature type="region of interest" description="Disordered" evidence="1">
    <location>
        <begin position="101"/>
        <end position="123"/>
    </location>
</feature>
<name>A0ABQ7BP27_BRACR</name>
<dbReference type="Proteomes" id="UP000266723">
    <property type="component" value="Unassembled WGS sequence"/>
</dbReference>
<dbReference type="EMBL" id="QGKV02001507">
    <property type="protein sequence ID" value="KAF3534044.1"/>
    <property type="molecule type" value="Genomic_DNA"/>
</dbReference>
<evidence type="ECO:0000313" key="2">
    <source>
        <dbReference type="EMBL" id="KAF3534044.1"/>
    </source>
</evidence>
<gene>
    <name evidence="2" type="ORF">DY000_02040754</name>
</gene>
<organism evidence="2 3">
    <name type="scientific">Brassica cretica</name>
    <name type="common">Mustard</name>
    <dbReference type="NCBI Taxonomy" id="69181"/>
    <lineage>
        <taxon>Eukaryota</taxon>
        <taxon>Viridiplantae</taxon>
        <taxon>Streptophyta</taxon>
        <taxon>Embryophyta</taxon>
        <taxon>Tracheophyta</taxon>
        <taxon>Spermatophyta</taxon>
        <taxon>Magnoliopsida</taxon>
        <taxon>eudicotyledons</taxon>
        <taxon>Gunneridae</taxon>
        <taxon>Pentapetalae</taxon>
        <taxon>rosids</taxon>
        <taxon>malvids</taxon>
        <taxon>Brassicales</taxon>
        <taxon>Brassicaceae</taxon>
        <taxon>Brassiceae</taxon>
        <taxon>Brassica</taxon>
    </lineage>
</organism>
<protein>
    <submittedName>
        <fullName evidence="2">Uncharacterized protein</fullName>
    </submittedName>
</protein>
<reference evidence="2 3" key="1">
    <citation type="journal article" date="2020" name="BMC Genomics">
        <title>Intraspecific diversification of the crop wild relative Brassica cretica Lam. using demographic model selection.</title>
        <authorList>
            <person name="Kioukis A."/>
            <person name="Michalopoulou V.A."/>
            <person name="Briers L."/>
            <person name="Pirintsos S."/>
            <person name="Studholme D.J."/>
            <person name="Pavlidis P."/>
            <person name="Sarris P.F."/>
        </authorList>
    </citation>
    <scope>NUCLEOTIDE SEQUENCE [LARGE SCALE GENOMIC DNA]</scope>
    <source>
        <strain evidence="3">cv. PFS-1207/04</strain>
    </source>
</reference>
<accession>A0ABQ7BP27</accession>
<sequence>MVDMPLCCSEHDVSRCFSEHGGTLLMSWRSWPEPPLLGVSKKKVFYVWNLALAAVELMSPGDGRREPPSLGRFPLVQAGYLIKGRFPFIIRQDKSLGLEAEGWRQGPRPGGRDPDPGAGTQDLEAGIWKPEAGNFSLHFWRLSGSMNRVEECMGQDPRILRGRILARIRIRGMKRFNKTRRPKLRILMLDSTSLACAS</sequence>
<comment type="caution">
    <text evidence="2">The sequence shown here is derived from an EMBL/GenBank/DDBJ whole genome shotgun (WGS) entry which is preliminary data.</text>
</comment>
<evidence type="ECO:0000256" key="1">
    <source>
        <dbReference type="SAM" id="MobiDB-lite"/>
    </source>
</evidence>
<proteinExistence type="predicted"/>